<evidence type="ECO:0000256" key="3">
    <source>
        <dbReference type="ARBA" id="ARBA00023274"/>
    </source>
</evidence>
<dbReference type="AlphaFoldDB" id="A0A3B0ZIS8"/>
<dbReference type="GO" id="GO:0003735">
    <property type="term" value="F:structural constituent of ribosome"/>
    <property type="evidence" value="ECO:0007669"/>
    <property type="project" value="InterPro"/>
</dbReference>
<protein>
    <submittedName>
        <fullName evidence="6">LSU ribosomal protein L15p (L27Ae)</fullName>
    </submittedName>
</protein>
<keyword evidence="2 6" id="KW-0689">Ribosomal protein</keyword>
<evidence type="ECO:0000256" key="2">
    <source>
        <dbReference type="ARBA" id="ARBA00022980"/>
    </source>
</evidence>
<feature type="compositionally biased region" description="Gly residues" evidence="4">
    <location>
        <begin position="22"/>
        <end position="32"/>
    </location>
</feature>
<dbReference type="HAMAP" id="MF_01341">
    <property type="entry name" value="Ribosomal_uL15"/>
    <property type="match status" value="1"/>
</dbReference>
<dbReference type="GO" id="GO:0022625">
    <property type="term" value="C:cytosolic large ribosomal subunit"/>
    <property type="evidence" value="ECO:0007669"/>
    <property type="project" value="TreeGrafter"/>
</dbReference>
<dbReference type="InterPro" id="IPR005749">
    <property type="entry name" value="Ribosomal_uL15_bac-type"/>
</dbReference>
<evidence type="ECO:0000259" key="5">
    <source>
        <dbReference type="Pfam" id="PF00828"/>
    </source>
</evidence>
<evidence type="ECO:0000256" key="4">
    <source>
        <dbReference type="SAM" id="MobiDB-lite"/>
    </source>
</evidence>
<gene>
    <name evidence="6" type="ORF">MNBD_GAMMA15-92</name>
</gene>
<dbReference type="NCBIfam" id="TIGR01071">
    <property type="entry name" value="rplO_bact"/>
    <property type="match status" value="1"/>
</dbReference>
<dbReference type="InterPro" id="IPR030878">
    <property type="entry name" value="Ribosomal_uL15"/>
</dbReference>
<name>A0A3B0ZIS8_9ZZZZ</name>
<dbReference type="InterPro" id="IPR021131">
    <property type="entry name" value="Ribosomal_uL15/eL18"/>
</dbReference>
<evidence type="ECO:0000256" key="1">
    <source>
        <dbReference type="ARBA" id="ARBA00007320"/>
    </source>
</evidence>
<feature type="region of interest" description="Disordered" evidence="4">
    <location>
        <begin position="1"/>
        <end position="53"/>
    </location>
</feature>
<organism evidence="6">
    <name type="scientific">hydrothermal vent metagenome</name>
    <dbReference type="NCBI Taxonomy" id="652676"/>
    <lineage>
        <taxon>unclassified sequences</taxon>
        <taxon>metagenomes</taxon>
        <taxon>ecological metagenomes</taxon>
    </lineage>
</organism>
<feature type="domain" description="Large ribosomal subunit protein uL15/eL18" evidence="5">
    <location>
        <begin position="86"/>
        <end position="144"/>
    </location>
</feature>
<feature type="non-terminal residue" evidence="6">
    <location>
        <position position="1"/>
    </location>
</feature>
<keyword evidence="3" id="KW-0687">Ribonucleoprotein</keyword>
<proteinExistence type="inferred from homology"/>
<reference evidence="6" key="1">
    <citation type="submission" date="2018-06" db="EMBL/GenBank/DDBJ databases">
        <authorList>
            <person name="Zhirakovskaya E."/>
        </authorList>
    </citation>
    <scope>NUCLEOTIDE SEQUENCE</scope>
</reference>
<dbReference type="PANTHER" id="PTHR12934:SF11">
    <property type="entry name" value="LARGE RIBOSOMAL SUBUNIT PROTEIN UL15M"/>
    <property type="match status" value="1"/>
</dbReference>
<dbReference type="EMBL" id="UOFN01000130">
    <property type="protein sequence ID" value="VAW80606.1"/>
    <property type="molecule type" value="Genomic_DNA"/>
</dbReference>
<dbReference type="SUPFAM" id="SSF52080">
    <property type="entry name" value="Ribosomal proteins L15p and L18e"/>
    <property type="match status" value="1"/>
</dbReference>
<sequence>DMRLNTLKSAPGSRPYGKRVGRGIGCGSGKTAGRGHKGQKSRSGGFHKIGFEGGQMPLQRRLPKVGFTSRKSLVTEEVRLHELAGVEDGAVDLDSLKAAGILRQSTLFAKIMLSGEINTAVTVKGLRVTKGARAAIEAAGGKVED</sequence>
<comment type="similarity">
    <text evidence="1">Belongs to the universal ribosomal protein uL15 family.</text>
</comment>
<dbReference type="Pfam" id="PF00828">
    <property type="entry name" value="Ribosomal_L27A"/>
    <property type="match status" value="1"/>
</dbReference>
<dbReference type="PANTHER" id="PTHR12934">
    <property type="entry name" value="50S RIBOSOMAL PROTEIN L15"/>
    <property type="match status" value="1"/>
</dbReference>
<dbReference type="InterPro" id="IPR001196">
    <property type="entry name" value="Ribosomal_uL15_CS"/>
</dbReference>
<dbReference type="GO" id="GO:0006412">
    <property type="term" value="P:translation"/>
    <property type="evidence" value="ECO:0007669"/>
    <property type="project" value="InterPro"/>
</dbReference>
<dbReference type="InterPro" id="IPR036227">
    <property type="entry name" value="Ribosomal_uL15/eL18_sf"/>
</dbReference>
<dbReference type="PROSITE" id="PS00475">
    <property type="entry name" value="RIBOSOMAL_L15"/>
    <property type="match status" value="1"/>
</dbReference>
<dbReference type="Gene3D" id="3.100.10.10">
    <property type="match status" value="1"/>
</dbReference>
<evidence type="ECO:0000313" key="6">
    <source>
        <dbReference type="EMBL" id="VAW80606.1"/>
    </source>
</evidence>
<accession>A0A3B0ZIS8</accession>